<keyword evidence="3" id="KW-0472">Membrane</keyword>
<evidence type="ECO:0000256" key="2">
    <source>
        <dbReference type="SAM" id="MobiDB-lite"/>
    </source>
</evidence>
<evidence type="ECO:0000313" key="5">
    <source>
        <dbReference type="EMBL" id="CUN76111.1"/>
    </source>
</evidence>
<keyword evidence="4" id="KW-0732">Signal</keyword>
<keyword evidence="3" id="KW-0812">Transmembrane</keyword>
<sequence>MKKEMMENATGVKLTKKASKNVIRSLSVGLAAMMALSTPIAAFAEDADGQNSSETTPEESTTTVTTQKSVAEQVGEVQKAAEETSKTTEAAKDAVNAAVDTTIADDSGADQTTKDAAGVLDATANGTFEGGTDVNVAEEIVDKTMDRIKDASDAAADTDAALDKADKKADEANTIADDAKKEQQEAQDAFDKAQAGIDSATDIEEAKNAYNQAAGIVGDAQKAYETAKAAYDSKVAEYNTALDELKAAQAAYDTAVAEASTEAAAAAANLAAVQEKAKALQEAAEEAKTAIPELTDAQKAALEIIALEKERAGDTSTNWRKEDELFKVILKNYYIPELAKGELVDCKWTWNRNDNKNYCEVTYKDVAGDTQTVYLNYKLNDTRDDLVIFEKAEEVVSYDVKGTDGSLAFNINAENFPADKLQNDQDTAVYENNGVVYTIVNIGGQFYVVDSASKDVEVNNNYNSEQYETSGEKKTTYSVDENGKLVKTVKQNVSEITYTKADLSSGKTYDSVEAAEKDLADKKAALKDGDKDVETSMSATATADVTVSQKTTFTTTIDLSKIVVEMKKINNDNDKYEKKNAEIAAKELFAKFTNKEALENLLGGDYKIESINTDNAKVNAVDKYKNTSGRWVDWGADSAAYKNVFSGTIVITYSQTVTAKANAVESKTNAVNAADNTNLEALKDQAYDAAKADAEKLLGDAVSQNKKIKDNLKTGDLHINGYEGWNGKHNSNVAIKIHYADDTFTEGEKTTDQAVVDEKNSSTTLSVSYTGTYQQKNSKDLGAQTVETQKYNQTAKAEEKTAYTSNKYYDEYKKTGEINEGIWLTGKDDNRFPGHESLKSFYDFKDAALKAEAERAEKVAKADAIIDAAKNAVEKVDKAKADADSLKDKLTALLASQNYTADQVKELEGQISAAEIKLKEAEDMAKDLTDKLGIAGETLADKIAELTPAPAPGEGGSTTTPGGTTSPSGTETTPGGAATTPAGTVTTAAAPASAVTTVTTATAAATPVEIAETPVALAAAATPAAATRTAAVANANAAADTDADADTDVTIADEETPLAANGAQESSTIADEETPLAAEAGAVENMQQEKMSWWWLLIIALLGVTGEEMYRRNKKKKAEAAQKDEK</sequence>
<feature type="chain" id="PRO_5008016925" evidence="4">
    <location>
        <begin position="45"/>
        <end position="1126"/>
    </location>
</feature>
<evidence type="ECO:0000256" key="1">
    <source>
        <dbReference type="SAM" id="Coils"/>
    </source>
</evidence>
<dbReference type="Proteomes" id="UP000095395">
    <property type="component" value="Unassembled WGS sequence"/>
</dbReference>
<name>A0A173ZIP9_9FIRM</name>
<dbReference type="RefSeq" id="WP_055301809.1">
    <property type="nucleotide sequence ID" value="NZ_CYYR01000007.1"/>
</dbReference>
<evidence type="ECO:0000256" key="3">
    <source>
        <dbReference type="SAM" id="Phobius"/>
    </source>
</evidence>
<feature type="compositionally biased region" description="Low complexity" evidence="2">
    <location>
        <begin position="52"/>
        <end position="66"/>
    </location>
</feature>
<dbReference type="AlphaFoldDB" id="A0A173ZIP9"/>
<gene>
    <name evidence="5" type="ORF">ERS852392_01293</name>
</gene>
<feature type="transmembrane region" description="Helical" evidence="3">
    <location>
        <begin position="1093"/>
        <end position="1110"/>
    </location>
</feature>
<feature type="signal peptide" evidence="4">
    <location>
        <begin position="1"/>
        <end position="44"/>
    </location>
</feature>
<organism evidence="5 6">
    <name type="scientific">Roseburia inulinivorans</name>
    <dbReference type="NCBI Taxonomy" id="360807"/>
    <lineage>
        <taxon>Bacteria</taxon>
        <taxon>Bacillati</taxon>
        <taxon>Bacillota</taxon>
        <taxon>Clostridia</taxon>
        <taxon>Lachnospirales</taxon>
        <taxon>Lachnospiraceae</taxon>
        <taxon>Roseburia</taxon>
    </lineage>
</organism>
<feature type="coiled-coil region" evidence="1">
    <location>
        <begin position="869"/>
        <end position="931"/>
    </location>
</feature>
<keyword evidence="1" id="KW-0175">Coiled coil</keyword>
<dbReference type="EMBL" id="CYYR01000007">
    <property type="protein sequence ID" value="CUN76111.1"/>
    <property type="molecule type" value="Genomic_DNA"/>
</dbReference>
<feature type="coiled-coil region" evidence="1">
    <location>
        <begin position="162"/>
        <end position="196"/>
    </location>
</feature>
<protein>
    <submittedName>
        <fullName evidence="5">Uncharacterized protein</fullName>
    </submittedName>
</protein>
<feature type="region of interest" description="Disordered" evidence="2">
    <location>
        <begin position="47"/>
        <end position="91"/>
    </location>
</feature>
<proteinExistence type="predicted"/>
<feature type="compositionally biased region" description="Basic and acidic residues" evidence="2">
    <location>
        <begin position="79"/>
        <end position="91"/>
    </location>
</feature>
<keyword evidence="3" id="KW-1133">Transmembrane helix</keyword>
<reference evidence="5 6" key="1">
    <citation type="submission" date="2015-09" db="EMBL/GenBank/DDBJ databases">
        <authorList>
            <consortium name="Pathogen Informatics"/>
        </authorList>
    </citation>
    <scope>NUCLEOTIDE SEQUENCE [LARGE SCALE GENOMIC DNA]</scope>
    <source>
        <strain evidence="5 6">2789STDY5608835</strain>
    </source>
</reference>
<evidence type="ECO:0000256" key="4">
    <source>
        <dbReference type="SAM" id="SignalP"/>
    </source>
</evidence>
<accession>A0A173ZIP9</accession>
<feature type="coiled-coil region" evidence="1">
    <location>
        <begin position="228"/>
        <end position="297"/>
    </location>
</feature>
<feature type="region of interest" description="Disordered" evidence="2">
    <location>
        <begin position="947"/>
        <end position="983"/>
    </location>
</feature>
<feature type="compositionally biased region" description="Low complexity" evidence="2">
    <location>
        <begin position="957"/>
        <end position="983"/>
    </location>
</feature>
<feature type="coiled-coil region" evidence="1">
    <location>
        <begin position="559"/>
        <end position="586"/>
    </location>
</feature>
<evidence type="ECO:0000313" key="6">
    <source>
        <dbReference type="Proteomes" id="UP000095395"/>
    </source>
</evidence>